<protein>
    <submittedName>
        <fullName evidence="2">Putative secreted protein</fullName>
    </submittedName>
</protein>
<feature type="signal peptide" evidence="1">
    <location>
        <begin position="1"/>
        <end position="19"/>
    </location>
</feature>
<evidence type="ECO:0000313" key="2">
    <source>
        <dbReference type="EMBL" id="JAW16168.1"/>
    </source>
</evidence>
<dbReference type="EMBL" id="GFTR01000258">
    <property type="protein sequence ID" value="JAW16168.1"/>
    <property type="molecule type" value="Transcribed_RNA"/>
</dbReference>
<dbReference type="AlphaFoldDB" id="A0A224Y108"/>
<feature type="chain" id="PRO_5012601188" evidence="1">
    <location>
        <begin position="20"/>
        <end position="70"/>
    </location>
</feature>
<keyword evidence="1" id="KW-0732">Signal</keyword>
<sequence length="70" mass="7481">MLLFGDGMIAFSMLPLVSSLSDGLDLLDRVTPQVSLPLSPHLLSSSYFPDVNCARPLMCSVSARAIRLGS</sequence>
<evidence type="ECO:0000256" key="1">
    <source>
        <dbReference type="SAM" id="SignalP"/>
    </source>
</evidence>
<accession>A0A224Y108</accession>
<organism evidence="2">
    <name type="scientific">Panstrongylus lignarius</name>
    <dbReference type="NCBI Taxonomy" id="156445"/>
    <lineage>
        <taxon>Eukaryota</taxon>
        <taxon>Metazoa</taxon>
        <taxon>Ecdysozoa</taxon>
        <taxon>Arthropoda</taxon>
        <taxon>Hexapoda</taxon>
        <taxon>Insecta</taxon>
        <taxon>Pterygota</taxon>
        <taxon>Neoptera</taxon>
        <taxon>Paraneoptera</taxon>
        <taxon>Hemiptera</taxon>
        <taxon>Heteroptera</taxon>
        <taxon>Panheteroptera</taxon>
        <taxon>Cimicomorpha</taxon>
        <taxon>Reduviidae</taxon>
        <taxon>Triatominae</taxon>
        <taxon>Panstrongylus</taxon>
    </lineage>
</organism>
<name>A0A224Y108_9HEMI</name>
<proteinExistence type="predicted"/>
<reference evidence="2" key="1">
    <citation type="journal article" date="2018" name="PLoS Negl. Trop. Dis.">
        <title>An insight into the salivary gland and fat body transcriptome of Panstrongylus lignarius (Hemiptera: Heteroptera), the main vector of Chagas disease in Peru.</title>
        <authorList>
            <person name="Nevoa J.C."/>
            <person name="Mendes M.T."/>
            <person name="da Silva M.V."/>
            <person name="Soares S.C."/>
            <person name="Oliveira C.J.F."/>
            <person name="Ribeiro J.M.C."/>
        </authorList>
    </citation>
    <scope>NUCLEOTIDE SEQUENCE</scope>
</reference>